<gene>
    <name evidence="3" type="ORF">M0L20_04510</name>
</gene>
<dbReference type="Proteomes" id="UP001202180">
    <property type="component" value="Unassembled WGS sequence"/>
</dbReference>
<feature type="compositionally biased region" description="Polar residues" evidence="1">
    <location>
        <begin position="27"/>
        <end position="37"/>
    </location>
</feature>
<feature type="compositionally biased region" description="Low complexity" evidence="1">
    <location>
        <begin position="49"/>
        <end position="80"/>
    </location>
</feature>
<dbReference type="RefSeq" id="WP_248475901.1">
    <property type="nucleotide sequence ID" value="NZ_JALPRF010000001.1"/>
</dbReference>
<feature type="signal peptide" evidence="2">
    <location>
        <begin position="1"/>
        <end position="23"/>
    </location>
</feature>
<evidence type="ECO:0000256" key="1">
    <source>
        <dbReference type="SAM" id="MobiDB-lite"/>
    </source>
</evidence>
<evidence type="ECO:0000313" key="4">
    <source>
        <dbReference type="Proteomes" id="UP001202180"/>
    </source>
</evidence>
<evidence type="ECO:0000313" key="3">
    <source>
        <dbReference type="EMBL" id="MCK8491101.1"/>
    </source>
</evidence>
<accession>A0ABT0HG16</accession>
<comment type="caution">
    <text evidence="3">The sequence shown here is derived from an EMBL/GenBank/DDBJ whole genome shotgun (WGS) entry which is preliminary data.</text>
</comment>
<name>A0ABT0HG16_9BACT</name>
<evidence type="ECO:0000256" key="2">
    <source>
        <dbReference type="SAM" id="SignalP"/>
    </source>
</evidence>
<proteinExistence type="predicted"/>
<dbReference type="EMBL" id="JALPRF010000001">
    <property type="protein sequence ID" value="MCK8491101.1"/>
    <property type="molecule type" value="Genomic_DNA"/>
</dbReference>
<protein>
    <recommendedName>
        <fullName evidence="5">Outer membrane beta-barrel protein</fullName>
    </recommendedName>
</protein>
<keyword evidence="4" id="KW-1185">Reference proteome</keyword>
<keyword evidence="2" id="KW-0732">Signal</keyword>
<evidence type="ECO:0008006" key="5">
    <source>
        <dbReference type="Google" id="ProtNLM"/>
    </source>
</evidence>
<reference evidence="3 4" key="1">
    <citation type="submission" date="2022-04" db="EMBL/GenBank/DDBJ databases">
        <title>Spirosoma sp. strain RP8 genome sequencing and assembly.</title>
        <authorList>
            <person name="Jung Y."/>
        </authorList>
    </citation>
    <scope>NUCLEOTIDE SEQUENCE [LARGE SCALE GENOMIC DNA]</scope>
    <source>
        <strain evidence="3 4">RP8</strain>
    </source>
</reference>
<feature type="region of interest" description="Disordered" evidence="1">
    <location>
        <begin position="27"/>
        <end position="99"/>
    </location>
</feature>
<feature type="chain" id="PRO_5045130448" description="Outer membrane beta-barrel protein" evidence="2">
    <location>
        <begin position="24"/>
        <end position="249"/>
    </location>
</feature>
<organism evidence="3 4">
    <name type="scientific">Spirosoma liriopis</name>
    <dbReference type="NCBI Taxonomy" id="2937440"/>
    <lineage>
        <taxon>Bacteria</taxon>
        <taxon>Pseudomonadati</taxon>
        <taxon>Bacteroidota</taxon>
        <taxon>Cytophagia</taxon>
        <taxon>Cytophagales</taxon>
        <taxon>Cytophagaceae</taxon>
        <taxon>Spirosoma</taxon>
    </lineage>
</organism>
<sequence>MKSFTQLAMLALAFVCSTDLAMAQQSVRRPATQTSTAVRKPAQRPAASPVRRPATTAVAPRAQVPVAEARPAPVEAQPAPTSQTVARPQPGARYATTRSYSRPSRSSHAVYLNAGLGLATYYGGGLPLGVSVEVDAKNNFSVGGSIDYYRYANGYYSGGYNFVYFGGRASYHLGEAMNVQTSTFDPYVGASLGFRYAGNSGYYDYGGYNSGLFVGLHLGARFMFAPKVGAFAEVGYGVSAVKLGLTAKF</sequence>